<reference evidence="2 3" key="1">
    <citation type="journal article" date="2015" name="Stand. Genomic Sci.">
        <title>Genomic Encyclopedia of Bacterial and Archaeal Type Strains, Phase III: the genomes of soil and plant-associated and newly described type strains.</title>
        <authorList>
            <person name="Whitman W.B."/>
            <person name="Woyke T."/>
            <person name="Klenk H.P."/>
            <person name="Zhou Y."/>
            <person name="Lilburn T.G."/>
            <person name="Beck B.J."/>
            <person name="De Vos P."/>
            <person name="Vandamme P."/>
            <person name="Eisen J.A."/>
            <person name="Garrity G."/>
            <person name="Hugenholtz P."/>
            <person name="Kyrpides N.C."/>
        </authorList>
    </citation>
    <scope>NUCLEOTIDE SEQUENCE [LARGE SCALE GENOMIC DNA]</scope>
    <source>
        <strain evidence="2 3">CGMCC 1.6844</strain>
    </source>
</reference>
<organism evidence="2 3">
    <name type="scientific">Flavobacterium cheniae</name>
    <dbReference type="NCBI Taxonomy" id="295428"/>
    <lineage>
        <taxon>Bacteria</taxon>
        <taxon>Pseudomonadati</taxon>
        <taxon>Bacteroidota</taxon>
        <taxon>Flavobacteriia</taxon>
        <taxon>Flavobacteriales</taxon>
        <taxon>Flavobacteriaceae</taxon>
        <taxon>Flavobacterium</taxon>
    </lineage>
</organism>
<dbReference type="RefSeq" id="WP_133610955.1">
    <property type="nucleotide sequence ID" value="NZ_SNZC01000007.1"/>
</dbReference>
<evidence type="ECO:0000313" key="3">
    <source>
        <dbReference type="Proteomes" id="UP000315312"/>
    </source>
</evidence>
<keyword evidence="3" id="KW-1185">Reference proteome</keyword>
<evidence type="ECO:0000256" key="1">
    <source>
        <dbReference type="SAM" id="SignalP"/>
    </source>
</evidence>
<keyword evidence="1" id="KW-0732">Signal</keyword>
<accession>A0A562KA07</accession>
<feature type="chain" id="PRO_5022674708" description="Tissue inhibitor of metalloproteinase" evidence="1">
    <location>
        <begin position="20"/>
        <end position="134"/>
    </location>
</feature>
<dbReference type="OrthoDB" id="1363427at2"/>
<name>A0A562KA07_9FLAO</name>
<evidence type="ECO:0000313" key="2">
    <source>
        <dbReference type="EMBL" id="TWH92063.1"/>
    </source>
</evidence>
<dbReference type="EMBL" id="VLKM01000015">
    <property type="protein sequence ID" value="TWH92063.1"/>
    <property type="molecule type" value="Genomic_DNA"/>
</dbReference>
<protein>
    <recommendedName>
        <fullName evidence="4">Tissue inhibitor of metalloproteinase</fullName>
    </recommendedName>
</protein>
<dbReference type="AlphaFoldDB" id="A0A562KA07"/>
<sequence length="134" mass="15410">MKKTLLITLLFLSFINLSAQEKDKEQIITAVKFETDKIILNNKPAFNYSKLSNYFTISDLDGKELITGDITAQGDNKFSSVITFVTFGKKFSNAKIVGRNDLIFALCKNNVFKEDFKINEVKLNEFFEKYNELK</sequence>
<gene>
    <name evidence="2" type="ORF">IP97_02505</name>
</gene>
<evidence type="ECO:0008006" key="4">
    <source>
        <dbReference type="Google" id="ProtNLM"/>
    </source>
</evidence>
<dbReference type="Proteomes" id="UP000315312">
    <property type="component" value="Unassembled WGS sequence"/>
</dbReference>
<proteinExistence type="predicted"/>
<feature type="signal peptide" evidence="1">
    <location>
        <begin position="1"/>
        <end position="19"/>
    </location>
</feature>
<comment type="caution">
    <text evidence="2">The sequence shown here is derived from an EMBL/GenBank/DDBJ whole genome shotgun (WGS) entry which is preliminary data.</text>
</comment>